<dbReference type="VEuPathDB" id="FungiDB:F4678DRAFT_443737"/>
<dbReference type="AlphaFoldDB" id="A0A9W8NGL4"/>
<evidence type="ECO:0000256" key="1">
    <source>
        <dbReference type="SAM" id="MobiDB-lite"/>
    </source>
</evidence>
<dbReference type="InterPro" id="IPR036188">
    <property type="entry name" value="FAD/NAD-bd_sf"/>
</dbReference>
<evidence type="ECO:0000313" key="4">
    <source>
        <dbReference type="Proteomes" id="UP001148614"/>
    </source>
</evidence>
<dbReference type="PANTHER" id="PTHR13847">
    <property type="entry name" value="SARCOSINE DEHYDROGENASE-RELATED"/>
    <property type="match status" value="1"/>
</dbReference>
<gene>
    <name evidence="3" type="ORF">NPX13_g4045</name>
</gene>
<feature type="region of interest" description="Disordered" evidence="1">
    <location>
        <begin position="454"/>
        <end position="479"/>
    </location>
</feature>
<comment type="caution">
    <text evidence="3">The sequence shown here is derived from an EMBL/GenBank/DDBJ whole genome shotgun (WGS) entry which is preliminary data.</text>
</comment>
<reference evidence="3" key="1">
    <citation type="submission" date="2022-07" db="EMBL/GenBank/DDBJ databases">
        <title>Genome Sequence of Xylaria arbuscula.</title>
        <authorList>
            <person name="Buettner E."/>
        </authorList>
    </citation>
    <scope>NUCLEOTIDE SEQUENCE</scope>
    <source>
        <strain evidence="3">VT107</strain>
    </source>
</reference>
<dbReference type="GO" id="GO:0005829">
    <property type="term" value="C:cytosol"/>
    <property type="evidence" value="ECO:0007669"/>
    <property type="project" value="GOC"/>
</dbReference>
<proteinExistence type="predicted"/>
<dbReference type="Proteomes" id="UP001148614">
    <property type="component" value="Unassembled WGS sequence"/>
</dbReference>
<evidence type="ECO:0000259" key="2">
    <source>
        <dbReference type="Pfam" id="PF01266"/>
    </source>
</evidence>
<dbReference type="SUPFAM" id="SSF51905">
    <property type="entry name" value="FAD/NAD(P)-binding domain"/>
    <property type="match status" value="1"/>
</dbReference>
<dbReference type="InterPro" id="IPR006076">
    <property type="entry name" value="FAD-dep_OxRdtase"/>
</dbReference>
<dbReference type="PANTHER" id="PTHR13847:SF150">
    <property type="entry name" value="OXIDOREDUCTASE TDA3-RELATED"/>
    <property type="match status" value="1"/>
</dbReference>
<feature type="region of interest" description="Disordered" evidence="1">
    <location>
        <begin position="346"/>
        <end position="382"/>
    </location>
</feature>
<keyword evidence="4" id="KW-1185">Reference proteome</keyword>
<dbReference type="GO" id="GO:0042147">
    <property type="term" value="P:retrograde transport, endosome to Golgi"/>
    <property type="evidence" value="ECO:0007669"/>
    <property type="project" value="TreeGrafter"/>
</dbReference>
<dbReference type="Gene3D" id="3.50.50.60">
    <property type="entry name" value="FAD/NAD(P)-binding domain"/>
    <property type="match status" value="1"/>
</dbReference>
<sequence>MSEHPSAKRIVVIATEIAGGASGKAHASVASWAAPPCLATLSWQLHTELATEHSGADRYGFRRVRSVYCEIDLDDAPGEDPPATITPSSKTQAQTTEPVPKLIDTGRVTACNLRGNGPEGSAQLHPYWYTKTLAQEAEAKGASIIFGSVTKINYSNDGKAVQSVLYTAKGSEIVNELLADYVVVAAGPWSKTILPKIPIGSARNNTLLLEVPSTETLPELVSFNNKIPGSWFPRVKIYPRPDNTVYITAGTDAEAPPLPASSDQVEVDKEVCARIRRAAEYVSSLLHDRKVIAEQAAYRPVVTIEGRDRAVGPLLGPTAIAGLIVATGHDNWGIQNSPSTGKIVSCTKPKAEGDVHRSRHSKQRTGVRPAIPQTTRDRDQGTAKILGGPEMEHSIRAFPTQEPNMALGSHAPREIQNWPTKAPSGLAFEIEDGRRSKTGPLAICLEPISRLDLDRTPGSSISSRAGRAELARPPKSKRATSILLSAAPWSDRRF</sequence>
<evidence type="ECO:0000313" key="3">
    <source>
        <dbReference type="EMBL" id="KAJ3575419.1"/>
    </source>
</evidence>
<feature type="region of interest" description="Disordered" evidence="1">
    <location>
        <begin position="73"/>
        <end position="97"/>
    </location>
</feature>
<feature type="compositionally biased region" description="Polar residues" evidence="1">
    <location>
        <begin position="85"/>
        <end position="97"/>
    </location>
</feature>
<feature type="domain" description="FAD dependent oxidoreductase" evidence="2">
    <location>
        <begin position="9"/>
        <end position="345"/>
    </location>
</feature>
<dbReference type="Pfam" id="PF01266">
    <property type="entry name" value="DAO"/>
    <property type="match status" value="1"/>
</dbReference>
<name>A0A9W8NGL4_9PEZI</name>
<protein>
    <recommendedName>
        <fullName evidence="2">FAD dependent oxidoreductase domain-containing protein</fullName>
    </recommendedName>
</protein>
<dbReference type="EMBL" id="JANPWZ010000544">
    <property type="protein sequence ID" value="KAJ3575419.1"/>
    <property type="molecule type" value="Genomic_DNA"/>
</dbReference>
<accession>A0A9W8NGL4</accession>
<organism evidence="3 4">
    <name type="scientific">Xylaria arbuscula</name>
    <dbReference type="NCBI Taxonomy" id="114810"/>
    <lineage>
        <taxon>Eukaryota</taxon>
        <taxon>Fungi</taxon>
        <taxon>Dikarya</taxon>
        <taxon>Ascomycota</taxon>
        <taxon>Pezizomycotina</taxon>
        <taxon>Sordariomycetes</taxon>
        <taxon>Xylariomycetidae</taxon>
        <taxon>Xylariales</taxon>
        <taxon>Xylariaceae</taxon>
        <taxon>Xylaria</taxon>
    </lineage>
</organism>
<dbReference type="GO" id="GO:0005770">
    <property type="term" value="C:late endosome"/>
    <property type="evidence" value="ECO:0007669"/>
    <property type="project" value="TreeGrafter"/>
</dbReference>
<dbReference type="Gene3D" id="3.30.9.10">
    <property type="entry name" value="D-Amino Acid Oxidase, subunit A, domain 2"/>
    <property type="match status" value="1"/>
</dbReference>